<dbReference type="Proteomes" id="UP000075243">
    <property type="component" value="Unassembled WGS sequence"/>
</dbReference>
<dbReference type="FunFam" id="3.80.10.10:FF:000213">
    <property type="entry name" value="Tyrosine-sulfated glycopeptide receptor 1"/>
    <property type="match status" value="1"/>
</dbReference>
<dbReference type="Pfam" id="PF07723">
    <property type="entry name" value="LRR_2"/>
    <property type="match status" value="1"/>
</dbReference>
<proteinExistence type="inferred from homology"/>
<dbReference type="Pfam" id="PF00560">
    <property type="entry name" value="LRR_1"/>
    <property type="match status" value="7"/>
</dbReference>
<keyword evidence="15" id="KW-0418">Kinase</keyword>
<organism evidence="15 16">
    <name type="scientific">Cajanus cajan</name>
    <name type="common">Pigeon pea</name>
    <name type="synonym">Cajanus indicus</name>
    <dbReference type="NCBI Taxonomy" id="3821"/>
    <lineage>
        <taxon>Eukaryota</taxon>
        <taxon>Viridiplantae</taxon>
        <taxon>Streptophyta</taxon>
        <taxon>Embryophyta</taxon>
        <taxon>Tracheophyta</taxon>
        <taxon>Spermatophyta</taxon>
        <taxon>Magnoliopsida</taxon>
        <taxon>eudicotyledons</taxon>
        <taxon>Gunneridae</taxon>
        <taxon>Pentapetalae</taxon>
        <taxon>rosids</taxon>
        <taxon>fabids</taxon>
        <taxon>Fabales</taxon>
        <taxon>Fabaceae</taxon>
        <taxon>Papilionoideae</taxon>
        <taxon>50 kb inversion clade</taxon>
        <taxon>NPAAA clade</taxon>
        <taxon>indigoferoid/millettioid clade</taxon>
        <taxon>Phaseoleae</taxon>
        <taxon>Cajanus</taxon>
    </lineage>
</organism>
<dbReference type="SUPFAM" id="SSF52047">
    <property type="entry name" value="RNI-like"/>
    <property type="match status" value="1"/>
</dbReference>
<dbReference type="InterPro" id="IPR013210">
    <property type="entry name" value="LRR_N_plant-typ"/>
</dbReference>
<accession>A0A151RJY3</accession>
<dbReference type="AlphaFoldDB" id="A0A151RJY3"/>
<evidence type="ECO:0000256" key="11">
    <source>
        <dbReference type="ARBA" id="ARBA00023180"/>
    </source>
</evidence>
<dbReference type="InterPro" id="IPR001611">
    <property type="entry name" value="Leu-rich_rpt"/>
</dbReference>
<dbReference type="EMBL" id="KQ483695">
    <property type="protein sequence ID" value="KYP42884.1"/>
    <property type="molecule type" value="Genomic_DNA"/>
</dbReference>
<dbReference type="PANTHER" id="PTHR48063">
    <property type="entry name" value="LRR RECEPTOR-LIKE KINASE"/>
    <property type="match status" value="1"/>
</dbReference>
<evidence type="ECO:0000256" key="5">
    <source>
        <dbReference type="ARBA" id="ARBA00022692"/>
    </source>
</evidence>
<feature type="domain" description="Leucine-rich repeat-containing N-terminal plant-type" evidence="13">
    <location>
        <begin position="1"/>
        <end position="33"/>
    </location>
</feature>
<evidence type="ECO:0000256" key="3">
    <source>
        <dbReference type="ARBA" id="ARBA00022475"/>
    </source>
</evidence>
<evidence type="ECO:0000256" key="1">
    <source>
        <dbReference type="ARBA" id="ARBA00004251"/>
    </source>
</evidence>
<evidence type="ECO:0000256" key="12">
    <source>
        <dbReference type="SAM" id="Phobius"/>
    </source>
</evidence>
<dbReference type="Gramene" id="C.cajan_35618.t">
    <property type="protein sequence ID" value="C.cajan_35618.t"/>
    <property type="gene ID" value="C.cajan_35618"/>
</dbReference>
<dbReference type="FunFam" id="3.80.10.10:FF:000041">
    <property type="entry name" value="LRR receptor-like serine/threonine-protein kinase ERECTA"/>
    <property type="match status" value="2"/>
</dbReference>
<dbReference type="PANTHER" id="PTHR48063:SF63">
    <property type="entry name" value="LEUCINE-RICH RECEPTOR-LIKE KINASE FAMILY PROTEIN"/>
    <property type="match status" value="1"/>
</dbReference>
<evidence type="ECO:0000256" key="4">
    <source>
        <dbReference type="ARBA" id="ARBA00022614"/>
    </source>
</evidence>
<keyword evidence="7" id="KW-0677">Repeat</keyword>
<dbReference type="InterPro" id="IPR003591">
    <property type="entry name" value="Leu-rich_rpt_typical-subtyp"/>
</dbReference>
<keyword evidence="15" id="KW-0808">Transferase</keyword>
<keyword evidence="10 15" id="KW-0675">Receptor</keyword>
<keyword evidence="5 12" id="KW-0812">Transmembrane</keyword>
<dbReference type="Gene3D" id="3.80.10.10">
    <property type="entry name" value="Ribonuclease Inhibitor"/>
    <property type="match status" value="6"/>
</dbReference>
<evidence type="ECO:0000256" key="6">
    <source>
        <dbReference type="ARBA" id="ARBA00022729"/>
    </source>
</evidence>
<comment type="similarity">
    <text evidence="2">Belongs to the RLP family.</text>
</comment>
<dbReference type="InterPro" id="IPR046956">
    <property type="entry name" value="RLP23-like"/>
</dbReference>
<dbReference type="GO" id="GO:0016301">
    <property type="term" value="F:kinase activity"/>
    <property type="evidence" value="ECO:0007669"/>
    <property type="project" value="UniProtKB-KW"/>
</dbReference>
<reference evidence="15" key="1">
    <citation type="journal article" date="2012" name="Nat. Biotechnol.">
        <title>Draft genome sequence of pigeonpea (Cajanus cajan), an orphan legume crop of resource-poor farmers.</title>
        <authorList>
            <person name="Varshney R.K."/>
            <person name="Chen W."/>
            <person name="Li Y."/>
            <person name="Bharti A.K."/>
            <person name="Saxena R.K."/>
            <person name="Schlueter J.A."/>
            <person name="Donoghue M.T."/>
            <person name="Azam S."/>
            <person name="Fan G."/>
            <person name="Whaley A.M."/>
            <person name="Farmer A.D."/>
            <person name="Sheridan J."/>
            <person name="Iwata A."/>
            <person name="Tuteja R."/>
            <person name="Penmetsa R.V."/>
            <person name="Wu W."/>
            <person name="Upadhyaya H.D."/>
            <person name="Yang S.P."/>
            <person name="Shah T."/>
            <person name="Saxena K.B."/>
            <person name="Michael T."/>
            <person name="McCombie W.R."/>
            <person name="Yang B."/>
            <person name="Zhang G."/>
            <person name="Yang H."/>
            <person name="Wang J."/>
            <person name="Spillane C."/>
            <person name="Cook D.R."/>
            <person name="May G.D."/>
            <person name="Xu X."/>
            <person name="Jackson S.A."/>
        </authorList>
    </citation>
    <scope>NUCLEOTIDE SEQUENCE [LARGE SCALE GENOMIC DNA]</scope>
</reference>
<evidence type="ECO:0000256" key="9">
    <source>
        <dbReference type="ARBA" id="ARBA00023136"/>
    </source>
</evidence>
<keyword evidence="4" id="KW-0433">Leucine-rich repeat</keyword>
<feature type="domain" description="Disease resistance R13L4/SHOC-2-like LRR" evidence="14">
    <location>
        <begin position="112"/>
        <end position="272"/>
    </location>
</feature>
<feature type="transmembrane region" description="Helical" evidence="12">
    <location>
        <begin position="988"/>
        <end position="1011"/>
    </location>
</feature>
<keyword evidence="11" id="KW-0325">Glycoprotein</keyword>
<keyword evidence="6" id="KW-0732">Signal</keyword>
<evidence type="ECO:0000313" key="16">
    <source>
        <dbReference type="Proteomes" id="UP000075243"/>
    </source>
</evidence>
<dbReference type="Pfam" id="PF23598">
    <property type="entry name" value="LRR_14"/>
    <property type="match status" value="1"/>
</dbReference>
<dbReference type="SUPFAM" id="SSF52058">
    <property type="entry name" value="L domain-like"/>
    <property type="match status" value="3"/>
</dbReference>
<evidence type="ECO:0000256" key="8">
    <source>
        <dbReference type="ARBA" id="ARBA00022989"/>
    </source>
</evidence>
<dbReference type="InterPro" id="IPR013101">
    <property type="entry name" value="LRR_PRU1-like"/>
</dbReference>
<keyword evidence="16" id="KW-1185">Reference proteome</keyword>
<keyword evidence="8 12" id="KW-1133">Transmembrane helix</keyword>
<name>A0A151RJY3_CAJCA</name>
<evidence type="ECO:0000256" key="2">
    <source>
        <dbReference type="ARBA" id="ARBA00009592"/>
    </source>
</evidence>
<evidence type="ECO:0000259" key="14">
    <source>
        <dbReference type="Pfam" id="PF23598"/>
    </source>
</evidence>
<sequence>MKLKHHLIDPSNRLSSWNHNNSNCCQWPLVVCNNVTAHVLQLHLNTSPPTPEIYEYYEFDDLIFEDEEAYYEAIVAYERSQIGGEINPCLGDLKHLNYLDLSGNYLLGQDWLSSLSKLEYLDLGYTNLSKSFHWLQAVGSLSSLKHLYLRGCRLPLPHYSQPSALNFTSLLTLDMSDTSLFSFVPKWIFGLAKLVSLQLRGNNIQGPIPDGIQNLTLLQNLDLFSNSFSSSIPNGLYSLRHLKFLNLAENNLNGSISNALGNLTSLVGLHLSDNQLEGKLPTSLGILDSIPTWFWGTFSQAIYVNLSHNHIHGTFPAFLKKINPLISLDLGENNFSGNIPTWIGERLLNIKILRLRSNKFSGNLTDEIGVFKNIVRLDFSDNLIGGALPISFEKLSSLKSLHLSENHFRGNPFENLRSLSNLTYLSIYDNLFQGILKEDDLANLMRLKYFMAQGSNLTLKVGPNWHPNFQLNYLDMSSWQLGPNFPSWLLSQNKPKVIDISNTGILDSIPTWFWRTCSQAFYVNLSHNHIFAKLQFLQIRNNSLSGTLPTTLKKNIQLISLDLGENNLTGTIPMWVGERFINLRILGFRSNNFSGHIPNEICGMSHLQVLDLAHNKLSGNIPSWILDSIPTWFWGTFSQASYVNLSHNHIHSKLVTTIRNPLSTKIVDLSTNHLCGKLPYLSRNVKWLDISSNSFSGPMNDFLCNKQFEQFGLNLLNLASNNLSGKIPDCWIKWPNLMDVNLQSNNFVGNLPPSMGSLAILKSCNIRNNSLSGTFPVFLKNNNELISLDLGKNNYSGEIPTWIGERLLNIKILRLRSNKFSGHIPNEIYLFIYSEEDFYMGHKYKSILGLVTNIDLSNNNLSGGIPTEITYLDGLIYLKLSKNQLTGQIPPSAGNMRSLESMDISKNQLSGEIPPTIANLSFLNELDVSYNHLKGQIPTGTQIQSFEASNFVGNNLCGPPLPINCSFNKQISSVKRIRTEDDGHEVNWFFVSMTLGFVVVFCIVVAPLFIYKSWRYVYFYFLDDMLYKMQSYW</sequence>
<dbReference type="GO" id="GO:0005886">
    <property type="term" value="C:plasma membrane"/>
    <property type="evidence" value="ECO:0007669"/>
    <property type="project" value="UniProtKB-SubCell"/>
</dbReference>
<keyword evidence="3" id="KW-1003">Cell membrane</keyword>
<comment type="subcellular location">
    <subcellularLocation>
        <location evidence="1">Cell membrane</location>
        <topology evidence="1">Single-pass type I membrane protein</topology>
    </subcellularLocation>
</comment>
<evidence type="ECO:0000259" key="13">
    <source>
        <dbReference type="Pfam" id="PF08263"/>
    </source>
</evidence>
<gene>
    <name evidence="15" type="ORF">KK1_035698</name>
</gene>
<protein>
    <submittedName>
        <fullName evidence="15">LRR receptor-like serine/threonine-protein kinase FLS2</fullName>
    </submittedName>
</protein>
<dbReference type="InterPro" id="IPR032675">
    <property type="entry name" value="LRR_dom_sf"/>
</dbReference>
<dbReference type="InterPro" id="IPR055414">
    <property type="entry name" value="LRR_R13L4/SHOC2-like"/>
</dbReference>
<evidence type="ECO:0000313" key="15">
    <source>
        <dbReference type="EMBL" id="KYP42884.1"/>
    </source>
</evidence>
<dbReference type="SMART" id="SM00369">
    <property type="entry name" value="LRR_TYP"/>
    <property type="match status" value="7"/>
</dbReference>
<dbReference type="Pfam" id="PF08263">
    <property type="entry name" value="LRRNT_2"/>
    <property type="match status" value="1"/>
</dbReference>
<dbReference type="STRING" id="3821.A0A151RJY3"/>
<evidence type="ECO:0000256" key="7">
    <source>
        <dbReference type="ARBA" id="ARBA00022737"/>
    </source>
</evidence>
<keyword evidence="9 12" id="KW-0472">Membrane</keyword>
<evidence type="ECO:0000256" key="10">
    <source>
        <dbReference type="ARBA" id="ARBA00023170"/>
    </source>
</evidence>